<evidence type="ECO:0000256" key="5">
    <source>
        <dbReference type="ARBA" id="ARBA00022927"/>
    </source>
</evidence>
<evidence type="ECO:0000256" key="1">
    <source>
        <dbReference type="ARBA" id="ARBA00004608"/>
    </source>
</evidence>
<keyword evidence="4" id="KW-0967">Endosome</keyword>
<evidence type="ECO:0000256" key="4">
    <source>
        <dbReference type="ARBA" id="ARBA00022753"/>
    </source>
</evidence>
<dbReference type="PANTHER" id="PTHR22761">
    <property type="entry name" value="CHARGED MULTIVESICULAR BODY PROTEIN"/>
    <property type="match status" value="1"/>
</dbReference>
<dbReference type="GO" id="GO:0000815">
    <property type="term" value="C:ESCRT III complex"/>
    <property type="evidence" value="ECO:0007669"/>
    <property type="project" value="TreeGrafter"/>
</dbReference>
<keyword evidence="5" id="KW-0653">Protein transport</keyword>
<evidence type="ECO:0000256" key="6">
    <source>
        <dbReference type="ARBA" id="ARBA00023136"/>
    </source>
</evidence>
<comment type="caution">
    <text evidence="8">The sequence shown here is derived from an EMBL/GenBank/DDBJ whole genome shotgun (WGS) entry which is preliminary data.</text>
</comment>
<comment type="subcellular location">
    <subcellularLocation>
        <location evidence="1">Endosome membrane</location>
    </subcellularLocation>
</comment>
<proteinExistence type="inferred from homology"/>
<evidence type="ECO:0000313" key="8">
    <source>
        <dbReference type="EMBL" id="KAJ3169753.1"/>
    </source>
</evidence>
<dbReference type="Gene3D" id="1.10.287.1060">
    <property type="entry name" value="ESAT-6-like"/>
    <property type="match status" value="1"/>
</dbReference>
<evidence type="ECO:0000313" key="9">
    <source>
        <dbReference type="Proteomes" id="UP001212152"/>
    </source>
</evidence>
<dbReference type="Pfam" id="PF03357">
    <property type="entry name" value="Snf7"/>
    <property type="match status" value="1"/>
</dbReference>
<evidence type="ECO:0000256" key="3">
    <source>
        <dbReference type="ARBA" id="ARBA00022448"/>
    </source>
</evidence>
<reference evidence="8" key="1">
    <citation type="submission" date="2020-05" db="EMBL/GenBank/DDBJ databases">
        <title>Phylogenomic resolution of chytrid fungi.</title>
        <authorList>
            <person name="Stajich J.E."/>
            <person name="Amses K."/>
            <person name="Simmons R."/>
            <person name="Seto K."/>
            <person name="Myers J."/>
            <person name="Bonds A."/>
            <person name="Quandt C.A."/>
            <person name="Barry K."/>
            <person name="Liu P."/>
            <person name="Grigoriev I."/>
            <person name="Longcore J.E."/>
            <person name="James T.Y."/>
        </authorList>
    </citation>
    <scope>NUCLEOTIDE SEQUENCE</scope>
    <source>
        <strain evidence="8">JEL0379</strain>
    </source>
</reference>
<dbReference type="PANTHER" id="PTHR22761:SF5">
    <property type="entry name" value="CHARGED MULTIVESICULAR BODY PROTEIN 6"/>
    <property type="match status" value="1"/>
</dbReference>
<name>A0AAD5TCB2_9FUNG</name>
<gene>
    <name evidence="8" type="primary">VPS20</name>
    <name evidence="8" type="ORF">HDU87_000546</name>
</gene>
<accession>A0AAD5TCB2</accession>
<protein>
    <submittedName>
        <fullName evidence="8">Vacuolar protein sorting-associated protein 20</fullName>
    </submittedName>
</protein>
<keyword evidence="6" id="KW-0472">Membrane</keyword>
<sequence length="237" mass="26286">MGNILAKDKAKAHRLKAADMLPKDKAVYDLKIQRDKLKQYQKKIEVVLAREVQVAKHHLRAGDHGRALLALKKKKYQEHLLLQTDNQLLTLEQLCGQIEYALVEQDVLKGLQQGNEILKQIHKETSLDAVQKLMDDTADAIAYQAEIDEIISGTMTPEDDDEIMAQLDAMEAEELAAKLPSVPETPDSQPAIVARPATADDLPDVPTTELPDPDAADIAEPKRKVKPKQALEEPLAA</sequence>
<feature type="region of interest" description="Disordered" evidence="7">
    <location>
        <begin position="181"/>
        <end position="237"/>
    </location>
</feature>
<dbReference type="GO" id="GO:0032511">
    <property type="term" value="P:late endosome to vacuole transport via multivesicular body sorting pathway"/>
    <property type="evidence" value="ECO:0007669"/>
    <property type="project" value="TreeGrafter"/>
</dbReference>
<dbReference type="GO" id="GO:0006900">
    <property type="term" value="P:vesicle budding from membrane"/>
    <property type="evidence" value="ECO:0007669"/>
    <property type="project" value="TreeGrafter"/>
</dbReference>
<keyword evidence="3" id="KW-0813">Transport</keyword>
<dbReference type="EMBL" id="JADGJQ010000103">
    <property type="protein sequence ID" value="KAJ3169753.1"/>
    <property type="molecule type" value="Genomic_DNA"/>
</dbReference>
<dbReference type="GO" id="GO:0015031">
    <property type="term" value="P:protein transport"/>
    <property type="evidence" value="ECO:0007669"/>
    <property type="project" value="UniProtKB-KW"/>
</dbReference>
<dbReference type="GO" id="GO:0005771">
    <property type="term" value="C:multivesicular body"/>
    <property type="evidence" value="ECO:0007669"/>
    <property type="project" value="TreeGrafter"/>
</dbReference>
<evidence type="ECO:0000256" key="7">
    <source>
        <dbReference type="SAM" id="MobiDB-lite"/>
    </source>
</evidence>
<dbReference type="Proteomes" id="UP001212152">
    <property type="component" value="Unassembled WGS sequence"/>
</dbReference>
<dbReference type="AlphaFoldDB" id="A0AAD5TCB2"/>
<dbReference type="InterPro" id="IPR005024">
    <property type="entry name" value="Snf7_fam"/>
</dbReference>
<comment type="similarity">
    <text evidence="2">Belongs to the SNF7 family.</text>
</comment>
<evidence type="ECO:0000256" key="2">
    <source>
        <dbReference type="ARBA" id="ARBA00006190"/>
    </source>
</evidence>
<organism evidence="8 9">
    <name type="scientific">Geranomyces variabilis</name>
    <dbReference type="NCBI Taxonomy" id="109894"/>
    <lineage>
        <taxon>Eukaryota</taxon>
        <taxon>Fungi</taxon>
        <taxon>Fungi incertae sedis</taxon>
        <taxon>Chytridiomycota</taxon>
        <taxon>Chytridiomycota incertae sedis</taxon>
        <taxon>Chytridiomycetes</taxon>
        <taxon>Spizellomycetales</taxon>
        <taxon>Powellomycetaceae</taxon>
        <taxon>Geranomyces</taxon>
    </lineage>
</organism>
<keyword evidence="9" id="KW-1185">Reference proteome</keyword>